<sequence>MRQDAQAETGVRVTRLKFKRRPKRRHMELENSPDSPPRPPGSPPAPKKEVDPDTRPHYEFGPSINGYRFVTPDPDQKPFPNVNYHRHINGYAAELPELPQKEDPYRVRRNDYEEYVRRWQTVDLEHELPPMPVSGGEVSPQSVSQFIPRSQLRLERIRWHPDKILRRVSESRRPVLAEMVTRTFQVINELYENASK</sequence>
<evidence type="ECO:0000313" key="3">
    <source>
        <dbReference type="Proteomes" id="UP000788993"/>
    </source>
</evidence>
<accession>A0A9P8P1S8</accession>
<evidence type="ECO:0000313" key="2">
    <source>
        <dbReference type="EMBL" id="KAH3663104.1"/>
    </source>
</evidence>
<keyword evidence="3" id="KW-1185">Reference proteome</keyword>
<reference evidence="2" key="1">
    <citation type="journal article" date="2021" name="Open Biol.">
        <title>Shared evolutionary footprints suggest mitochondrial oxidative damage underlies multiple complex I losses in fungi.</title>
        <authorList>
            <person name="Schikora-Tamarit M.A."/>
            <person name="Marcet-Houben M."/>
            <person name="Nosek J."/>
            <person name="Gabaldon T."/>
        </authorList>
    </citation>
    <scope>NUCLEOTIDE SEQUENCE</scope>
    <source>
        <strain evidence="2">NCAIM Y.01608</strain>
    </source>
</reference>
<protein>
    <submittedName>
        <fullName evidence="2">Uncharacterized protein</fullName>
    </submittedName>
</protein>
<evidence type="ECO:0000256" key="1">
    <source>
        <dbReference type="SAM" id="MobiDB-lite"/>
    </source>
</evidence>
<dbReference type="EMBL" id="JAEUBD010001266">
    <property type="protein sequence ID" value="KAH3663104.1"/>
    <property type="molecule type" value="Genomic_DNA"/>
</dbReference>
<reference evidence="2" key="2">
    <citation type="submission" date="2021-01" db="EMBL/GenBank/DDBJ databases">
        <authorList>
            <person name="Schikora-Tamarit M.A."/>
        </authorList>
    </citation>
    <scope>NUCLEOTIDE SEQUENCE</scope>
    <source>
        <strain evidence="2">NCAIM Y.01608</strain>
    </source>
</reference>
<feature type="compositionally biased region" description="Basic residues" evidence="1">
    <location>
        <begin position="14"/>
        <end position="26"/>
    </location>
</feature>
<dbReference type="AlphaFoldDB" id="A0A9P8P1S8"/>
<organism evidence="2 3">
    <name type="scientific">Ogataea polymorpha</name>
    <dbReference type="NCBI Taxonomy" id="460523"/>
    <lineage>
        <taxon>Eukaryota</taxon>
        <taxon>Fungi</taxon>
        <taxon>Dikarya</taxon>
        <taxon>Ascomycota</taxon>
        <taxon>Saccharomycotina</taxon>
        <taxon>Pichiomycetes</taxon>
        <taxon>Pichiales</taxon>
        <taxon>Pichiaceae</taxon>
        <taxon>Ogataea</taxon>
    </lineage>
</organism>
<feature type="region of interest" description="Disordered" evidence="1">
    <location>
        <begin position="1"/>
        <end position="68"/>
    </location>
</feature>
<dbReference type="Proteomes" id="UP000788993">
    <property type="component" value="Unassembled WGS sequence"/>
</dbReference>
<feature type="compositionally biased region" description="Basic and acidic residues" evidence="1">
    <location>
        <begin position="46"/>
        <end position="58"/>
    </location>
</feature>
<name>A0A9P8P1S8_9ASCO</name>
<proteinExistence type="predicted"/>
<feature type="compositionally biased region" description="Pro residues" evidence="1">
    <location>
        <begin position="34"/>
        <end position="45"/>
    </location>
</feature>
<comment type="caution">
    <text evidence="2">The sequence shown here is derived from an EMBL/GenBank/DDBJ whole genome shotgun (WGS) entry which is preliminary data.</text>
</comment>
<gene>
    <name evidence="2" type="ORF">OGATHE_004680</name>
</gene>